<evidence type="ECO:0000313" key="2">
    <source>
        <dbReference type="Proteomes" id="UP000735302"/>
    </source>
</evidence>
<evidence type="ECO:0008006" key="3">
    <source>
        <dbReference type="Google" id="ProtNLM"/>
    </source>
</evidence>
<dbReference type="Proteomes" id="UP000735302">
    <property type="component" value="Unassembled WGS sequence"/>
</dbReference>
<sequence length="263" mass="29015">MYIHNKVITGLEAFLQARASVAEFELGTRSLSVVAPTPPLVRPEIEQILPRIAAQRSINGTTAYPETTWLVFFCLCIASHNNVISDFVAFRQARVPVSGLEPATEGTLQILGWTRYPLCHQYPIVVQPVDNKAISGFQAFRQNRMPVARFEPLADLRVDSLSTVLPKSPDSRGTSEMRASVHHRPVFLDNPTLITHEEGDTAVLFCSVNNLGDHTRTGISSTGISDYQLNAPVTTWLVSADDKDRHDSECQTQADCRDGGHSC</sequence>
<evidence type="ECO:0000313" key="1">
    <source>
        <dbReference type="EMBL" id="GFO46279.1"/>
    </source>
</evidence>
<protein>
    <recommendedName>
        <fullName evidence="3">Ig-like domain-containing protein</fullName>
    </recommendedName>
</protein>
<gene>
    <name evidence="1" type="ORF">PoB_007278400</name>
</gene>
<proteinExistence type="predicted"/>
<reference evidence="1 2" key="1">
    <citation type="journal article" date="2021" name="Elife">
        <title>Chloroplast acquisition without the gene transfer in kleptoplastic sea slugs, Plakobranchus ocellatus.</title>
        <authorList>
            <person name="Maeda T."/>
            <person name="Takahashi S."/>
            <person name="Yoshida T."/>
            <person name="Shimamura S."/>
            <person name="Takaki Y."/>
            <person name="Nagai Y."/>
            <person name="Toyoda A."/>
            <person name="Suzuki Y."/>
            <person name="Arimoto A."/>
            <person name="Ishii H."/>
            <person name="Satoh N."/>
            <person name="Nishiyama T."/>
            <person name="Hasebe M."/>
            <person name="Maruyama T."/>
            <person name="Minagawa J."/>
            <person name="Obokata J."/>
            <person name="Shigenobu S."/>
        </authorList>
    </citation>
    <scope>NUCLEOTIDE SEQUENCE [LARGE SCALE GENOMIC DNA]</scope>
</reference>
<accession>A0AAV4DQ22</accession>
<dbReference type="AlphaFoldDB" id="A0AAV4DQ22"/>
<organism evidence="1 2">
    <name type="scientific">Plakobranchus ocellatus</name>
    <dbReference type="NCBI Taxonomy" id="259542"/>
    <lineage>
        <taxon>Eukaryota</taxon>
        <taxon>Metazoa</taxon>
        <taxon>Spiralia</taxon>
        <taxon>Lophotrochozoa</taxon>
        <taxon>Mollusca</taxon>
        <taxon>Gastropoda</taxon>
        <taxon>Heterobranchia</taxon>
        <taxon>Euthyneura</taxon>
        <taxon>Panpulmonata</taxon>
        <taxon>Sacoglossa</taxon>
        <taxon>Placobranchoidea</taxon>
        <taxon>Plakobranchidae</taxon>
        <taxon>Plakobranchus</taxon>
    </lineage>
</organism>
<keyword evidence="2" id="KW-1185">Reference proteome</keyword>
<name>A0AAV4DQ22_9GAST</name>
<comment type="caution">
    <text evidence="1">The sequence shown here is derived from an EMBL/GenBank/DDBJ whole genome shotgun (WGS) entry which is preliminary data.</text>
</comment>
<dbReference type="EMBL" id="BLXT01008183">
    <property type="protein sequence ID" value="GFO46279.1"/>
    <property type="molecule type" value="Genomic_DNA"/>
</dbReference>